<dbReference type="Proteomes" id="UP001458880">
    <property type="component" value="Unassembled WGS sequence"/>
</dbReference>
<feature type="compositionally biased region" description="Polar residues" evidence="1">
    <location>
        <begin position="106"/>
        <end position="116"/>
    </location>
</feature>
<feature type="region of interest" description="Disordered" evidence="1">
    <location>
        <begin position="89"/>
        <end position="127"/>
    </location>
</feature>
<dbReference type="EMBL" id="JASPKY010000025">
    <property type="protein sequence ID" value="KAK9751800.1"/>
    <property type="molecule type" value="Genomic_DNA"/>
</dbReference>
<proteinExistence type="predicted"/>
<evidence type="ECO:0000313" key="2">
    <source>
        <dbReference type="EMBL" id="KAK9751800.1"/>
    </source>
</evidence>
<dbReference type="AlphaFoldDB" id="A0AAW1MZK3"/>
<comment type="caution">
    <text evidence="2">The sequence shown here is derived from an EMBL/GenBank/DDBJ whole genome shotgun (WGS) entry which is preliminary data.</text>
</comment>
<sequence length="144" mass="16850">MGLLEPSPIWPSPIWFYQRPPRMKCSNQPNLAQPDLVLSETSEDEMFEPLHGFPALIVFIRFRWFSSRSWMSKKYITDTEIENYWENYNSDDSVPPDPFETDDESSYNPSEGTLSESSEDDHISKKRKSIDDNGVKKIIIYSFL</sequence>
<accession>A0AAW1MZK3</accession>
<evidence type="ECO:0000256" key="1">
    <source>
        <dbReference type="SAM" id="MobiDB-lite"/>
    </source>
</evidence>
<protein>
    <submittedName>
        <fullName evidence="2">Uncharacterized protein</fullName>
    </submittedName>
</protein>
<gene>
    <name evidence="2" type="ORF">QE152_g4757</name>
</gene>
<name>A0AAW1MZK3_POPJA</name>
<evidence type="ECO:0000313" key="3">
    <source>
        <dbReference type="Proteomes" id="UP001458880"/>
    </source>
</evidence>
<organism evidence="2 3">
    <name type="scientific">Popillia japonica</name>
    <name type="common">Japanese beetle</name>
    <dbReference type="NCBI Taxonomy" id="7064"/>
    <lineage>
        <taxon>Eukaryota</taxon>
        <taxon>Metazoa</taxon>
        <taxon>Ecdysozoa</taxon>
        <taxon>Arthropoda</taxon>
        <taxon>Hexapoda</taxon>
        <taxon>Insecta</taxon>
        <taxon>Pterygota</taxon>
        <taxon>Neoptera</taxon>
        <taxon>Endopterygota</taxon>
        <taxon>Coleoptera</taxon>
        <taxon>Polyphaga</taxon>
        <taxon>Scarabaeiformia</taxon>
        <taxon>Scarabaeidae</taxon>
        <taxon>Rutelinae</taxon>
        <taxon>Popillia</taxon>
    </lineage>
</organism>
<keyword evidence="3" id="KW-1185">Reference proteome</keyword>
<reference evidence="2 3" key="1">
    <citation type="journal article" date="2024" name="BMC Genomics">
        <title>De novo assembly and annotation of Popillia japonica's genome with initial clues to its potential as an invasive pest.</title>
        <authorList>
            <person name="Cucini C."/>
            <person name="Boschi S."/>
            <person name="Funari R."/>
            <person name="Cardaioli E."/>
            <person name="Iannotti N."/>
            <person name="Marturano G."/>
            <person name="Paoli F."/>
            <person name="Bruttini M."/>
            <person name="Carapelli A."/>
            <person name="Frati F."/>
            <person name="Nardi F."/>
        </authorList>
    </citation>
    <scope>NUCLEOTIDE SEQUENCE [LARGE SCALE GENOMIC DNA]</scope>
    <source>
        <strain evidence="2">DMR45628</strain>
    </source>
</reference>